<accession>X4Z8V4</accession>
<keyword evidence="2" id="KW-1185">Reference proteome</keyword>
<dbReference type="AlphaFoldDB" id="X4Z8V4"/>
<dbReference type="Pfam" id="PF06356">
    <property type="entry name" value="DUF1064"/>
    <property type="match status" value="1"/>
</dbReference>
<dbReference type="EMBL" id="CP004078">
    <property type="protein sequence ID" value="AHV96141.1"/>
    <property type="molecule type" value="Genomic_DNA"/>
</dbReference>
<dbReference type="RefSeq" id="WP_025333704.1">
    <property type="nucleotide sequence ID" value="NZ_CP004078.1"/>
</dbReference>
<sequence>MRSSLKHKYGAVKTVVGDIVFDSKKEARRYKELMLMKRAGIVTDVQLQPVYELVPKFTHKATGEKIRAVTYKGDFLVTYADGRQEIEDAKGMKTEVYKLKRKLFMNKYPELTIKEV</sequence>
<dbReference type="eggNOG" id="ENOG50320MS">
    <property type="taxonomic scope" value="Bacteria"/>
</dbReference>
<dbReference type="PATRIC" id="fig|1268072.3.peg.1249"/>
<proteinExistence type="predicted"/>
<organism evidence="1 2">
    <name type="scientific">Paenibacillus sabinae T27</name>
    <dbReference type="NCBI Taxonomy" id="1268072"/>
    <lineage>
        <taxon>Bacteria</taxon>
        <taxon>Bacillati</taxon>
        <taxon>Bacillota</taxon>
        <taxon>Bacilli</taxon>
        <taxon>Bacillales</taxon>
        <taxon>Paenibacillaceae</taxon>
        <taxon>Paenibacillus</taxon>
    </lineage>
</organism>
<dbReference type="HOGENOM" id="CLU_129139_0_1_9"/>
<dbReference type="Proteomes" id="UP000019772">
    <property type="component" value="Chromosome"/>
</dbReference>
<gene>
    <name evidence="1" type="ORF">PSAB_06025</name>
</gene>
<dbReference type="KEGG" id="psab:PSAB_06025"/>
<dbReference type="InterPro" id="IPR009414">
    <property type="entry name" value="DUF1064"/>
</dbReference>
<dbReference type="OrthoDB" id="1853564at2"/>
<evidence type="ECO:0008006" key="3">
    <source>
        <dbReference type="Google" id="ProtNLM"/>
    </source>
</evidence>
<reference evidence="1 2" key="1">
    <citation type="journal article" date="2014" name="PLoS Genet.">
        <title>Comparative Genomic Analysis of N2-Fixing and Non-N2-Fixing Paenibacillus spp.: Organization, Evolution and Expression of the Nitrogen Fixation Genes.</title>
        <authorList>
            <person name="Xie J.B."/>
            <person name="Du Z."/>
            <person name="Bai L."/>
            <person name="Tian C."/>
            <person name="Zhang Y."/>
            <person name="Xie J.Y."/>
            <person name="Wang T."/>
            <person name="Liu X."/>
            <person name="Chen X."/>
            <person name="Cheng Q."/>
            <person name="Chen S."/>
            <person name="Li J."/>
        </authorList>
    </citation>
    <scope>NUCLEOTIDE SEQUENCE [LARGE SCALE GENOMIC DNA]</scope>
    <source>
        <strain evidence="1 2">T27</strain>
    </source>
</reference>
<name>X4Z8V4_9BACL</name>
<evidence type="ECO:0000313" key="2">
    <source>
        <dbReference type="Proteomes" id="UP000019772"/>
    </source>
</evidence>
<evidence type="ECO:0000313" key="1">
    <source>
        <dbReference type="EMBL" id="AHV96141.1"/>
    </source>
</evidence>
<protein>
    <recommendedName>
        <fullName evidence="3">DUF1064 domain-containing protein</fullName>
    </recommendedName>
</protein>